<organism evidence="1 2">
    <name type="scientific">Rotaria sordida</name>
    <dbReference type="NCBI Taxonomy" id="392033"/>
    <lineage>
        <taxon>Eukaryota</taxon>
        <taxon>Metazoa</taxon>
        <taxon>Spiralia</taxon>
        <taxon>Gnathifera</taxon>
        <taxon>Rotifera</taxon>
        <taxon>Eurotatoria</taxon>
        <taxon>Bdelloidea</taxon>
        <taxon>Philodinida</taxon>
        <taxon>Philodinidae</taxon>
        <taxon>Rotaria</taxon>
    </lineage>
</organism>
<gene>
    <name evidence="1" type="ORF">JBS370_LOCUS37353</name>
</gene>
<dbReference type="AlphaFoldDB" id="A0A820CBR8"/>
<proteinExistence type="predicted"/>
<dbReference type="EMBL" id="CAJOBD010016979">
    <property type="protein sequence ID" value="CAF4219006.1"/>
    <property type="molecule type" value="Genomic_DNA"/>
</dbReference>
<protein>
    <submittedName>
        <fullName evidence="1">Uncharacterized protein</fullName>
    </submittedName>
</protein>
<comment type="caution">
    <text evidence="1">The sequence shown here is derived from an EMBL/GenBank/DDBJ whole genome shotgun (WGS) entry which is preliminary data.</text>
</comment>
<evidence type="ECO:0000313" key="1">
    <source>
        <dbReference type="EMBL" id="CAF4219006.1"/>
    </source>
</evidence>
<dbReference type="Proteomes" id="UP000663836">
    <property type="component" value="Unassembled WGS sequence"/>
</dbReference>
<accession>A0A820CBR8</accession>
<evidence type="ECO:0000313" key="2">
    <source>
        <dbReference type="Proteomes" id="UP000663836"/>
    </source>
</evidence>
<reference evidence="1" key="1">
    <citation type="submission" date="2021-02" db="EMBL/GenBank/DDBJ databases">
        <authorList>
            <person name="Nowell W R."/>
        </authorList>
    </citation>
    <scope>NUCLEOTIDE SEQUENCE</scope>
</reference>
<name>A0A820CBR8_9BILA</name>
<sequence length="88" mass="10531">MGLVCSKPLVCIEFKQDYQLHIYDRKLDQVEDFSINLCKLHEIVFILATQTFILNSISKTCRLLMKLNHQITYPKNDYYIHKIIHLFE</sequence>